<feature type="compositionally biased region" description="Polar residues" evidence="1">
    <location>
        <begin position="42"/>
        <end position="55"/>
    </location>
</feature>
<organism evidence="3 4">
    <name type="scientific">Zalerion maritima</name>
    <dbReference type="NCBI Taxonomy" id="339359"/>
    <lineage>
        <taxon>Eukaryota</taxon>
        <taxon>Fungi</taxon>
        <taxon>Dikarya</taxon>
        <taxon>Ascomycota</taxon>
        <taxon>Pezizomycotina</taxon>
        <taxon>Sordariomycetes</taxon>
        <taxon>Lulworthiomycetidae</taxon>
        <taxon>Lulworthiales</taxon>
        <taxon>Lulworthiaceae</taxon>
        <taxon>Zalerion</taxon>
    </lineage>
</organism>
<dbReference type="AlphaFoldDB" id="A0AAD5RFI0"/>
<evidence type="ECO:0000313" key="4">
    <source>
        <dbReference type="Proteomes" id="UP001201980"/>
    </source>
</evidence>
<feature type="compositionally biased region" description="Low complexity" evidence="1">
    <location>
        <begin position="30"/>
        <end position="41"/>
    </location>
</feature>
<keyword evidence="2" id="KW-0472">Membrane</keyword>
<evidence type="ECO:0000313" key="3">
    <source>
        <dbReference type="EMBL" id="KAJ2890284.1"/>
    </source>
</evidence>
<accession>A0AAD5RFI0</accession>
<feature type="transmembrane region" description="Helical" evidence="2">
    <location>
        <begin position="56"/>
        <end position="78"/>
    </location>
</feature>
<gene>
    <name evidence="3" type="ORF">MKZ38_002160</name>
</gene>
<evidence type="ECO:0000256" key="2">
    <source>
        <dbReference type="SAM" id="Phobius"/>
    </source>
</evidence>
<protein>
    <submittedName>
        <fullName evidence="3">Uncharacterized protein</fullName>
    </submittedName>
</protein>
<dbReference type="EMBL" id="JAKWBI020001631">
    <property type="protein sequence ID" value="KAJ2890284.1"/>
    <property type="molecule type" value="Genomic_DNA"/>
</dbReference>
<sequence length="105" mass="10811">MYVGQRERDFIAKIFGETRTTESADDATPSSSSEQSLTSPSANDATTGPSNNSTPVGGGVIGSLTILFIAVLAMHFFVHTLQTNGGGRGGGVVVVQIVRESPASP</sequence>
<name>A0AAD5RFI0_9PEZI</name>
<keyword evidence="4" id="KW-1185">Reference proteome</keyword>
<feature type="region of interest" description="Disordered" evidence="1">
    <location>
        <begin position="14"/>
        <end position="56"/>
    </location>
</feature>
<evidence type="ECO:0000256" key="1">
    <source>
        <dbReference type="SAM" id="MobiDB-lite"/>
    </source>
</evidence>
<reference evidence="3" key="1">
    <citation type="submission" date="2022-07" db="EMBL/GenBank/DDBJ databases">
        <title>Draft genome sequence of Zalerion maritima ATCC 34329, a (micro)plastics degrading marine fungus.</title>
        <authorList>
            <person name="Paco A."/>
            <person name="Goncalves M.F.M."/>
            <person name="Rocha-Santos T.A.P."/>
            <person name="Alves A."/>
        </authorList>
    </citation>
    <scope>NUCLEOTIDE SEQUENCE</scope>
    <source>
        <strain evidence="3">ATCC 34329</strain>
    </source>
</reference>
<dbReference type="Proteomes" id="UP001201980">
    <property type="component" value="Unassembled WGS sequence"/>
</dbReference>
<keyword evidence="2" id="KW-1133">Transmembrane helix</keyword>
<proteinExistence type="predicted"/>
<keyword evidence="2" id="KW-0812">Transmembrane</keyword>
<comment type="caution">
    <text evidence="3">The sequence shown here is derived from an EMBL/GenBank/DDBJ whole genome shotgun (WGS) entry which is preliminary data.</text>
</comment>